<dbReference type="GO" id="GO:0005576">
    <property type="term" value="C:extracellular region"/>
    <property type="evidence" value="ECO:0007669"/>
    <property type="project" value="UniProtKB-SubCell"/>
</dbReference>
<feature type="region of interest" description="Disordered" evidence="3">
    <location>
        <begin position="102"/>
        <end position="125"/>
    </location>
</feature>
<accession>A0A0M2KC74</accession>
<dbReference type="InterPro" id="IPR045032">
    <property type="entry name" value="PEL"/>
</dbReference>
<feature type="region of interest" description="Disordered" evidence="3">
    <location>
        <begin position="198"/>
        <end position="247"/>
    </location>
</feature>
<dbReference type="STRING" id="65700.SY86_15635"/>
<evidence type="ECO:0000259" key="4">
    <source>
        <dbReference type="SMART" id="SM00656"/>
    </source>
</evidence>
<feature type="domain" description="Pectate lyase" evidence="4">
    <location>
        <begin position="282"/>
        <end position="505"/>
    </location>
</feature>
<feature type="compositionally biased region" description="Polar residues" evidence="3">
    <location>
        <begin position="112"/>
        <end position="125"/>
    </location>
</feature>
<sequence>MMIQNRVVDLSATTLSPAAPSSAQDPLKKNLIGCSGAGAYSPVPNLPISYGKPTSAYSLQSNFAGMSGCQPTLTKIAALVREILLQFLSRLLQNNASANGVVQQSSGLSQQKRSGQNMSSTNNPVDFSKFSLIPVSSSGTGNDALTAGGVKATSLVSAPVSSRSPVEYTSAGTTTSFITTPDSVDASERGTSKIKVVSLATSTTSSSTTKTDTSTDNKSTSNKAPMLSTTQSVSGAVNGDASSGSTDKVASTTAISAVPASKSSGLVGMTGFAKAANTTGGAGGKVVTVSTVAELQKSLAGDEPTTIKLSKDLSSANKVVLKFGANKTLEGTSGGTGLHNIYLASDKTAGNDIFQNLNFTHDDRYRANGDIPLFISNGSGYWIDHNTFSGTKDKDATGLDKLLYVGGKADNVTLSNSVFKNNEYGVILGQPDDSASAKATYGGYPRMTIANNVFDNLDVRAPGLMRQGKFDVYNNTINNFHLGYTIASNATVLSQANYFRGGYDVHHKNSIAGVLDDKGDAAGFKDIGSNVTFKQSSSTTDWVPTEYSRKIKTPEAANAYNLANAGAGKGGFA</sequence>
<dbReference type="Proteomes" id="UP000033924">
    <property type="component" value="Unassembled WGS sequence"/>
</dbReference>
<dbReference type="SMART" id="SM00656">
    <property type="entry name" value="Amb_all"/>
    <property type="match status" value="1"/>
</dbReference>
<feature type="compositionally biased region" description="Polar residues" evidence="3">
    <location>
        <begin position="227"/>
        <end position="247"/>
    </location>
</feature>
<dbReference type="EMBL" id="JXNU01000003">
    <property type="protein sequence ID" value="KKF36544.1"/>
    <property type="molecule type" value="Genomic_DNA"/>
</dbReference>
<keyword evidence="2" id="KW-0964">Secreted</keyword>
<evidence type="ECO:0000313" key="6">
    <source>
        <dbReference type="Proteomes" id="UP000033924"/>
    </source>
</evidence>
<comment type="similarity">
    <text evidence="2">Belongs to the polysaccharide lyase 1 family.</text>
</comment>
<feature type="compositionally biased region" description="Low complexity" evidence="3">
    <location>
        <begin position="102"/>
        <end position="111"/>
    </location>
</feature>
<keyword evidence="2" id="KW-0119">Carbohydrate metabolism</keyword>
<dbReference type="InterPro" id="IPR011050">
    <property type="entry name" value="Pectin_lyase_fold/virulence"/>
</dbReference>
<dbReference type="GO" id="GO:0030570">
    <property type="term" value="F:pectate lyase activity"/>
    <property type="evidence" value="ECO:0007669"/>
    <property type="project" value="InterPro"/>
</dbReference>
<proteinExistence type="inferred from homology"/>
<dbReference type="Pfam" id="PF00544">
    <property type="entry name" value="Pectate_lyase_4"/>
    <property type="match status" value="1"/>
</dbReference>
<dbReference type="RefSeq" id="WP_046372101.1">
    <property type="nucleotide sequence ID" value="NZ_CP013970.1"/>
</dbReference>
<dbReference type="Gene3D" id="2.160.20.10">
    <property type="entry name" value="Single-stranded right-handed beta-helix, Pectin lyase-like"/>
    <property type="match status" value="1"/>
</dbReference>
<keyword evidence="2" id="KW-0624">Polysaccharide degradation</keyword>
<comment type="caution">
    <text evidence="5">The sequence shown here is derived from an EMBL/GenBank/DDBJ whole genome shotgun (WGS) entry which is preliminary data.</text>
</comment>
<keyword evidence="1 2" id="KW-0456">Lyase</keyword>
<protein>
    <submittedName>
        <fullName evidence="5">Type III helper protein HopAK1</fullName>
    </submittedName>
</protein>
<evidence type="ECO:0000256" key="3">
    <source>
        <dbReference type="SAM" id="MobiDB-lite"/>
    </source>
</evidence>
<dbReference type="InterPro" id="IPR012334">
    <property type="entry name" value="Pectin_lyas_fold"/>
</dbReference>
<dbReference type="PATRIC" id="fig|65700.7.peg.3910"/>
<dbReference type="GO" id="GO:0000272">
    <property type="term" value="P:polysaccharide catabolic process"/>
    <property type="evidence" value="ECO:0007669"/>
    <property type="project" value="UniProtKB-KW"/>
</dbReference>
<reference evidence="5 6" key="1">
    <citation type="submission" date="2015-01" db="EMBL/GenBank/DDBJ databases">
        <title>Erwinia tracheiphila.</title>
        <authorList>
            <person name="Shapiro L.R."/>
        </authorList>
    </citation>
    <scope>NUCLEOTIDE SEQUENCE [LARGE SCALE GENOMIC DNA]</scope>
    <source>
        <strain evidence="5 6">BuffGH</strain>
    </source>
</reference>
<comment type="subcellular location">
    <subcellularLocation>
        <location evidence="2">Secreted</location>
    </subcellularLocation>
</comment>
<name>A0A0M2KC74_9GAMM</name>
<feature type="compositionally biased region" description="Low complexity" evidence="3">
    <location>
        <begin position="201"/>
        <end position="222"/>
    </location>
</feature>
<dbReference type="AlphaFoldDB" id="A0A0M2KC74"/>
<dbReference type="InterPro" id="IPR002022">
    <property type="entry name" value="Pec_lyase"/>
</dbReference>
<dbReference type="SUPFAM" id="SSF51126">
    <property type="entry name" value="Pectin lyase-like"/>
    <property type="match status" value="1"/>
</dbReference>
<dbReference type="PANTHER" id="PTHR31683:SF18">
    <property type="entry name" value="PECTATE LYASE 21-RELATED"/>
    <property type="match status" value="1"/>
</dbReference>
<gene>
    <name evidence="5" type="ORF">SY86_15635</name>
</gene>
<evidence type="ECO:0000256" key="2">
    <source>
        <dbReference type="RuleBase" id="RU361173"/>
    </source>
</evidence>
<organism evidence="5 6">
    <name type="scientific">Erwinia tracheiphila</name>
    <dbReference type="NCBI Taxonomy" id="65700"/>
    <lineage>
        <taxon>Bacteria</taxon>
        <taxon>Pseudomonadati</taxon>
        <taxon>Pseudomonadota</taxon>
        <taxon>Gammaproteobacteria</taxon>
        <taxon>Enterobacterales</taxon>
        <taxon>Erwiniaceae</taxon>
        <taxon>Erwinia</taxon>
    </lineage>
</organism>
<evidence type="ECO:0000313" key="5">
    <source>
        <dbReference type="EMBL" id="KKF36544.1"/>
    </source>
</evidence>
<dbReference type="PANTHER" id="PTHR31683">
    <property type="entry name" value="PECTATE LYASE 18-RELATED"/>
    <property type="match status" value="1"/>
</dbReference>
<evidence type="ECO:0000256" key="1">
    <source>
        <dbReference type="ARBA" id="ARBA00023239"/>
    </source>
</evidence>
<keyword evidence="6" id="KW-1185">Reference proteome</keyword>